<comment type="caution">
    <text evidence="5">The sequence shown here is derived from an EMBL/GenBank/DDBJ whole genome shotgun (WGS) entry which is preliminary data.</text>
</comment>
<evidence type="ECO:0000256" key="2">
    <source>
        <dbReference type="ARBA" id="ARBA00022747"/>
    </source>
</evidence>
<dbReference type="Pfam" id="PF01420">
    <property type="entry name" value="Methylase_S"/>
    <property type="match status" value="1"/>
</dbReference>
<dbReference type="Proteomes" id="UP000292935">
    <property type="component" value="Unassembled WGS sequence"/>
</dbReference>
<feature type="domain" description="Type I restriction modification DNA specificity" evidence="4">
    <location>
        <begin position="6"/>
        <end position="167"/>
    </location>
</feature>
<dbReference type="AlphaFoldDB" id="A0A4Q2JKF7"/>
<dbReference type="InterPro" id="IPR000055">
    <property type="entry name" value="Restrct_endonuc_typeI_TRD"/>
</dbReference>
<dbReference type="CDD" id="cd16961">
    <property type="entry name" value="RMtype1_S_TRD-CR_like"/>
    <property type="match status" value="1"/>
</dbReference>
<keyword evidence="6" id="KW-1185">Reference proteome</keyword>
<name>A0A4Q2JKF7_9MICO</name>
<dbReference type="InterPro" id="IPR052021">
    <property type="entry name" value="Type-I_RS_S_subunit"/>
</dbReference>
<evidence type="ECO:0000256" key="1">
    <source>
        <dbReference type="ARBA" id="ARBA00010923"/>
    </source>
</evidence>
<evidence type="ECO:0000313" key="5">
    <source>
        <dbReference type="EMBL" id="RXZ47354.1"/>
    </source>
</evidence>
<sequence length="381" mass="42141">MTVPRVRLGEVLQVQRSPLEISAEAEYRRIGIYSWGKGMLHRDPVRGSEMGSMRYFKFPADALVVSNIQAWEGAVALSTEQESADYVSSSRFLPYVAKDPESVDVRFVLQYLRSDRGLDDLRAASPGTQVRNRTLSRALFEVTEIPLPPLAEQRRIADHLHAVERLTRNVDQRVVEHERGWRALIDQLAGVNSDAGRVALGELLSVKSGVPVEPEVTYPIAGVYSFGRGLLRRQDLLGQDTKYKTFARLAAGDVVYSKLGAFEGAVALVDPSNAGRYVSPEFPVFTVQGPVDRSFLRYCFIADSFVNQLATATAGVGARQKRVSPSAFLALEVPYPTAERQRSVAALLDRMTEVVSRSTRAQTLANAILPAARNEIFNAMR</sequence>
<dbReference type="GO" id="GO:0003677">
    <property type="term" value="F:DNA binding"/>
    <property type="evidence" value="ECO:0007669"/>
    <property type="project" value="UniProtKB-KW"/>
</dbReference>
<evidence type="ECO:0000256" key="3">
    <source>
        <dbReference type="ARBA" id="ARBA00023125"/>
    </source>
</evidence>
<gene>
    <name evidence="5" type="ORF">ESP57_12295</name>
</gene>
<dbReference type="InterPro" id="IPR044946">
    <property type="entry name" value="Restrct_endonuc_typeI_TRD_sf"/>
</dbReference>
<keyword evidence="5" id="KW-0255">Endonuclease</keyword>
<dbReference type="GO" id="GO:0009307">
    <property type="term" value="P:DNA restriction-modification system"/>
    <property type="evidence" value="ECO:0007669"/>
    <property type="project" value="UniProtKB-KW"/>
</dbReference>
<protein>
    <submittedName>
        <fullName evidence="5">Restriction endonuclease subunit S</fullName>
    </submittedName>
</protein>
<dbReference type="OrthoDB" id="3197085at2"/>
<dbReference type="RefSeq" id="WP_129231801.1">
    <property type="nucleotide sequence ID" value="NZ_SDPO01000003.1"/>
</dbReference>
<comment type="similarity">
    <text evidence="1">Belongs to the type-I restriction system S methylase family.</text>
</comment>
<dbReference type="Gene3D" id="3.90.220.20">
    <property type="entry name" value="DNA methylase specificity domains"/>
    <property type="match status" value="2"/>
</dbReference>
<dbReference type="GO" id="GO:0004519">
    <property type="term" value="F:endonuclease activity"/>
    <property type="evidence" value="ECO:0007669"/>
    <property type="project" value="UniProtKB-KW"/>
</dbReference>
<keyword evidence="5" id="KW-0540">Nuclease</keyword>
<keyword evidence="5" id="KW-0378">Hydrolase</keyword>
<dbReference type="SUPFAM" id="SSF116734">
    <property type="entry name" value="DNA methylase specificity domain"/>
    <property type="match status" value="2"/>
</dbReference>
<organism evidence="5 6">
    <name type="scientific">Agromyces fucosus</name>
    <dbReference type="NCBI Taxonomy" id="41985"/>
    <lineage>
        <taxon>Bacteria</taxon>
        <taxon>Bacillati</taxon>
        <taxon>Actinomycetota</taxon>
        <taxon>Actinomycetes</taxon>
        <taxon>Micrococcales</taxon>
        <taxon>Microbacteriaceae</taxon>
        <taxon>Agromyces</taxon>
    </lineage>
</organism>
<evidence type="ECO:0000259" key="4">
    <source>
        <dbReference type="Pfam" id="PF01420"/>
    </source>
</evidence>
<dbReference type="EMBL" id="SDPO01000003">
    <property type="protein sequence ID" value="RXZ47354.1"/>
    <property type="molecule type" value="Genomic_DNA"/>
</dbReference>
<dbReference type="PANTHER" id="PTHR30408">
    <property type="entry name" value="TYPE-1 RESTRICTION ENZYME ECOKI SPECIFICITY PROTEIN"/>
    <property type="match status" value="1"/>
</dbReference>
<keyword evidence="3" id="KW-0238">DNA-binding</keyword>
<evidence type="ECO:0000313" key="6">
    <source>
        <dbReference type="Proteomes" id="UP000292935"/>
    </source>
</evidence>
<keyword evidence="2" id="KW-0680">Restriction system</keyword>
<proteinExistence type="inferred from homology"/>
<dbReference type="PANTHER" id="PTHR30408:SF12">
    <property type="entry name" value="TYPE I RESTRICTION ENZYME MJAVIII SPECIFICITY SUBUNIT"/>
    <property type="match status" value="1"/>
</dbReference>
<accession>A0A4Q2JKF7</accession>
<reference evidence="5 6" key="1">
    <citation type="submission" date="2019-01" db="EMBL/GenBank/DDBJ databases">
        <authorList>
            <person name="Li J."/>
        </authorList>
    </citation>
    <scope>NUCLEOTIDE SEQUENCE [LARGE SCALE GENOMIC DNA]</scope>
    <source>
        <strain evidence="5 6">CCUG 35506</strain>
    </source>
</reference>